<accession>A0A917LTZ2</accession>
<proteinExistence type="predicted"/>
<gene>
    <name evidence="1" type="ORF">GCM10010918_05160</name>
</gene>
<dbReference type="EMBL" id="BMHY01000001">
    <property type="protein sequence ID" value="GGG55261.1"/>
    <property type="molecule type" value="Genomic_DNA"/>
</dbReference>
<dbReference type="Proteomes" id="UP000600247">
    <property type="component" value="Unassembled WGS sequence"/>
</dbReference>
<evidence type="ECO:0008006" key="3">
    <source>
        <dbReference type="Google" id="ProtNLM"/>
    </source>
</evidence>
<protein>
    <recommendedName>
        <fullName evidence="3">Polyhydroxyalkanoate synthesis regulator</fullName>
    </recommendedName>
</protein>
<dbReference type="AlphaFoldDB" id="A0A917LTZ2"/>
<name>A0A917LTZ2_9BACL</name>
<dbReference type="NCBIfam" id="NF047773">
    <property type="entry name" value="phas_rel_Lepto"/>
    <property type="match status" value="1"/>
</dbReference>
<reference evidence="1 2" key="1">
    <citation type="journal article" date="2014" name="Int. J. Syst. Evol. Microbiol.">
        <title>Complete genome sequence of Corynebacterium casei LMG S-19264T (=DSM 44701T), isolated from a smear-ripened cheese.</title>
        <authorList>
            <consortium name="US DOE Joint Genome Institute (JGI-PGF)"/>
            <person name="Walter F."/>
            <person name="Albersmeier A."/>
            <person name="Kalinowski J."/>
            <person name="Ruckert C."/>
        </authorList>
    </citation>
    <scope>NUCLEOTIDE SEQUENCE [LARGE SCALE GENOMIC DNA]</scope>
    <source>
        <strain evidence="1 2">CGMCC 1.15286</strain>
    </source>
</reference>
<keyword evidence="2" id="KW-1185">Reference proteome</keyword>
<sequence>MKDRLDKAVSLGLGLAATGKEQVEKLVDEFVKKGEASKADSSAYVEKLVEKGNETRKQLESTVRDKIQSVVHNQSDKEKLEHLERRLEALERRESTDS</sequence>
<organism evidence="1 2">
    <name type="scientific">Paenibacillus radicis</name>
    <name type="common">ex Gao et al. 2016</name>
    <dbReference type="NCBI Taxonomy" id="1737354"/>
    <lineage>
        <taxon>Bacteria</taxon>
        <taxon>Bacillati</taxon>
        <taxon>Bacillota</taxon>
        <taxon>Bacilli</taxon>
        <taxon>Bacillales</taxon>
        <taxon>Paenibacillaceae</taxon>
        <taxon>Paenibacillus</taxon>
    </lineage>
</organism>
<evidence type="ECO:0000313" key="2">
    <source>
        <dbReference type="Proteomes" id="UP000600247"/>
    </source>
</evidence>
<comment type="caution">
    <text evidence="1">The sequence shown here is derived from an EMBL/GenBank/DDBJ whole genome shotgun (WGS) entry which is preliminary data.</text>
</comment>
<evidence type="ECO:0000313" key="1">
    <source>
        <dbReference type="EMBL" id="GGG55261.1"/>
    </source>
</evidence>
<dbReference type="RefSeq" id="WP_188887362.1">
    <property type="nucleotide sequence ID" value="NZ_BMHY01000001.1"/>
</dbReference>